<organism evidence="12 13">
    <name type="scientific">Aquimarina hainanensis</name>
    <dbReference type="NCBI Taxonomy" id="1578017"/>
    <lineage>
        <taxon>Bacteria</taxon>
        <taxon>Pseudomonadati</taxon>
        <taxon>Bacteroidota</taxon>
        <taxon>Flavobacteriia</taxon>
        <taxon>Flavobacteriales</taxon>
        <taxon>Flavobacteriaceae</taxon>
        <taxon>Aquimarina</taxon>
    </lineage>
</organism>
<evidence type="ECO:0000256" key="9">
    <source>
        <dbReference type="ARBA" id="ARBA00023136"/>
    </source>
</evidence>
<accession>A0ABW5N8E3</accession>
<dbReference type="Pfam" id="PF03544">
    <property type="entry name" value="TonB_C"/>
    <property type="match status" value="1"/>
</dbReference>
<dbReference type="PANTHER" id="PTHR33446">
    <property type="entry name" value="PROTEIN TONB-RELATED"/>
    <property type="match status" value="1"/>
</dbReference>
<evidence type="ECO:0000256" key="2">
    <source>
        <dbReference type="ARBA" id="ARBA00006555"/>
    </source>
</evidence>
<evidence type="ECO:0000313" key="12">
    <source>
        <dbReference type="EMBL" id="MFD2591538.1"/>
    </source>
</evidence>
<evidence type="ECO:0000256" key="5">
    <source>
        <dbReference type="ARBA" id="ARBA00022519"/>
    </source>
</evidence>
<evidence type="ECO:0000313" key="13">
    <source>
        <dbReference type="Proteomes" id="UP001597459"/>
    </source>
</evidence>
<evidence type="ECO:0000256" key="7">
    <source>
        <dbReference type="ARBA" id="ARBA00022927"/>
    </source>
</evidence>
<dbReference type="InterPro" id="IPR037682">
    <property type="entry name" value="TonB_C"/>
</dbReference>
<keyword evidence="9" id="KW-0472">Membrane</keyword>
<keyword evidence="13" id="KW-1185">Reference proteome</keyword>
<keyword evidence="7" id="KW-0653">Protein transport</keyword>
<dbReference type="Proteomes" id="UP001597459">
    <property type="component" value="Unassembled WGS sequence"/>
</dbReference>
<evidence type="ECO:0000259" key="11">
    <source>
        <dbReference type="PROSITE" id="PS52015"/>
    </source>
</evidence>
<keyword evidence="3" id="KW-0813">Transport</keyword>
<feature type="chain" id="PRO_5047423555" evidence="10">
    <location>
        <begin position="20"/>
        <end position="143"/>
    </location>
</feature>
<dbReference type="InterPro" id="IPR006260">
    <property type="entry name" value="TonB/TolA_C"/>
</dbReference>
<reference evidence="13" key="1">
    <citation type="journal article" date="2019" name="Int. J. Syst. Evol. Microbiol.">
        <title>The Global Catalogue of Microorganisms (GCM) 10K type strain sequencing project: providing services to taxonomists for standard genome sequencing and annotation.</title>
        <authorList>
            <consortium name="The Broad Institute Genomics Platform"/>
            <consortium name="The Broad Institute Genome Sequencing Center for Infectious Disease"/>
            <person name="Wu L."/>
            <person name="Ma J."/>
        </authorList>
    </citation>
    <scope>NUCLEOTIDE SEQUENCE [LARGE SCALE GENOMIC DNA]</scope>
    <source>
        <strain evidence="13">KCTC 42423</strain>
    </source>
</reference>
<feature type="domain" description="TonB C-terminal" evidence="11">
    <location>
        <begin position="52"/>
        <end position="143"/>
    </location>
</feature>
<dbReference type="Gene3D" id="3.30.1150.10">
    <property type="match status" value="1"/>
</dbReference>
<comment type="caution">
    <text evidence="12">The sequence shown here is derived from an EMBL/GenBank/DDBJ whole genome shotgun (WGS) entry which is preliminary data.</text>
</comment>
<evidence type="ECO:0000256" key="3">
    <source>
        <dbReference type="ARBA" id="ARBA00022448"/>
    </source>
</evidence>
<evidence type="ECO:0000256" key="4">
    <source>
        <dbReference type="ARBA" id="ARBA00022475"/>
    </source>
</evidence>
<comment type="subcellular location">
    <subcellularLocation>
        <location evidence="1">Cell inner membrane</location>
        <topology evidence="1">Single-pass membrane protein</topology>
        <orientation evidence="1">Periplasmic side</orientation>
    </subcellularLocation>
</comment>
<evidence type="ECO:0000256" key="10">
    <source>
        <dbReference type="SAM" id="SignalP"/>
    </source>
</evidence>
<comment type="similarity">
    <text evidence="2">Belongs to the TonB family.</text>
</comment>
<evidence type="ECO:0000256" key="6">
    <source>
        <dbReference type="ARBA" id="ARBA00022692"/>
    </source>
</evidence>
<dbReference type="SUPFAM" id="SSF74653">
    <property type="entry name" value="TolA/TonB C-terminal domain"/>
    <property type="match status" value="1"/>
</dbReference>
<name>A0ABW5N8E3_9FLAO</name>
<keyword evidence="8" id="KW-1133">Transmembrane helix</keyword>
<dbReference type="RefSeq" id="WP_176028762.1">
    <property type="nucleotide sequence ID" value="NZ_JBHSJV010000001.1"/>
</dbReference>
<dbReference type="PANTHER" id="PTHR33446:SF2">
    <property type="entry name" value="PROTEIN TONB"/>
    <property type="match status" value="1"/>
</dbReference>
<keyword evidence="4" id="KW-1003">Cell membrane</keyword>
<keyword evidence="10" id="KW-0732">Signal</keyword>
<protein>
    <submittedName>
        <fullName evidence="12">Energy transducer TonB</fullName>
    </submittedName>
</protein>
<evidence type="ECO:0000256" key="1">
    <source>
        <dbReference type="ARBA" id="ARBA00004383"/>
    </source>
</evidence>
<dbReference type="PROSITE" id="PS52015">
    <property type="entry name" value="TONB_CTD"/>
    <property type="match status" value="1"/>
</dbReference>
<dbReference type="InterPro" id="IPR051045">
    <property type="entry name" value="TonB-dependent_transducer"/>
</dbReference>
<feature type="signal peptide" evidence="10">
    <location>
        <begin position="1"/>
        <end position="19"/>
    </location>
</feature>
<dbReference type="NCBIfam" id="TIGR01352">
    <property type="entry name" value="tonB_Cterm"/>
    <property type="match status" value="1"/>
</dbReference>
<dbReference type="EMBL" id="JBHULX010000021">
    <property type="protein sequence ID" value="MFD2591538.1"/>
    <property type="molecule type" value="Genomic_DNA"/>
</dbReference>
<keyword evidence="6" id="KW-0812">Transmembrane</keyword>
<evidence type="ECO:0000256" key="8">
    <source>
        <dbReference type="ARBA" id="ARBA00022989"/>
    </source>
</evidence>
<keyword evidence="5" id="KW-0997">Cell inner membrane</keyword>
<gene>
    <name evidence="12" type="ORF">ACFSTE_11935</name>
</gene>
<sequence>MNKLLLFFALVCMTMASYAQDNIILSRENANEKGITPIWPRCDRSRQTPIKCFDNKLRDHIIRNFQYPDIALKDGLSGTVTVEFIINKKGKVEVLEVTGAHRYLQREAIRIIRALPKMEPAKWGQKPIAIAFTVPITFVKPKI</sequence>
<proteinExistence type="inferred from homology"/>